<organism evidence="2 3">
    <name type="scientific">Eucalyptus globulus</name>
    <name type="common">Tasmanian blue gum</name>
    <dbReference type="NCBI Taxonomy" id="34317"/>
    <lineage>
        <taxon>Eukaryota</taxon>
        <taxon>Viridiplantae</taxon>
        <taxon>Streptophyta</taxon>
        <taxon>Embryophyta</taxon>
        <taxon>Tracheophyta</taxon>
        <taxon>Spermatophyta</taxon>
        <taxon>Magnoliopsida</taxon>
        <taxon>eudicotyledons</taxon>
        <taxon>Gunneridae</taxon>
        <taxon>Pentapetalae</taxon>
        <taxon>rosids</taxon>
        <taxon>malvids</taxon>
        <taxon>Myrtales</taxon>
        <taxon>Myrtaceae</taxon>
        <taxon>Myrtoideae</taxon>
        <taxon>Eucalypteae</taxon>
        <taxon>Eucalyptus</taxon>
    </lineage>
</organism>
<feature type="region of interest" description="Disordered" evidence="1">
    <location>
        <begin position="1"/>
        <end position="25"/>
    </location>
</feature>
<feature type="region of interest" description="Disordered" evidence="1">
    <location>
        <begin position="98"/>
        <end position="125"/>
    </location>
</feature>
<dbReference type="PANTHER" id="PTHR37701:SF13">
    <property type="entry name" value="C2H2-TYPE DOMAIN-CONTAINING PROTEIN"/>
    <property type="match status" value="1"/>
</dbReference>
<evidence type="ECO:0000256" key="1">
    <source>
        <dbReference type="SAM" id="MobiDB-lite"/>
    </source>
</evidence>
<dbReference type="EMBL" id="JBJKBG010000006">
    <property type="protein sequence ID" value="KAL3735131.1"/>
    <property type="molecule type" value="Genomic_DNA"/>
</dbReference>
<dbReference type="PANTHER" id="PTHR37701">
    <property type="entry name" value="METHYL-CPG-BINDING DOMAIN-CONTAINING PROTEIN 8"/>
    <property type="match status" value="1"/>
</dbReference>
<evidence type="ECO:0000313" key="2">
    <source>
        <dbReference type="EMBL" id="KAL3735131.1"/>
    </source>
</evidence>
<proteinExistence type="predicted"/>
<name>A0ABD3KDT3_EUCGL</name>
<evidence type="ECO:0000313" key="3">
    <source>
        <dbReference type="Proteomes" id="UP001634007"/>
    </source>
</evidence>
<accession>A0ABD3KDT3</accession>
<gene>
    <name evidence="2" type="ORF">ACJRO7_024294</name>
</gene>
<dbReference type="AlphaFoldDB" id="A0ABD3KDT3"/>
<reference evidence="2 3" key="1">
    <citation type="submission" date="2024-11" db="EMBL/GenBank/DDBJ databases">
        <title>Chromosome-level genome assembly of Eucalyptus globulus Labill. provides insights into its genome evolution.</title>
        <authorList>
            <person name="Li X."/>
        </authorList>
    </citation>
    <scope>NUCLEOTIDE SEQUENCE [LARGE SCALE GENOMIC DNA]</scope>
    <source>
        <strain evidence="2">CL2024</strain>
        <tissue evidence="2">Fresh tender leaves</tissue>
    </source>
</reference>
<dbReference type="InterPro" id="IPR037472">
    <property type="entry name" value="MBD8"/>
</dbReference>
<keyword evidence="3" id="KW-1185">Reference proteome</keyword>
<dbReference type="Proteomes" id="UP001634007">
    <property type="component" value="Unassembled WGS sequence"/>
</dbReference>
<sequence length="246" mass="25944">MDPAAASSSAAAAPATAAAGHPRLHSDSLPLIDLRLLSQSELYSLSLSSSSSSASSALDDGVLTPKIDRSVFNESAGSRKQTFSRLRLVPRGTAAAAAASSSSSSSLSRQKKPPPPPPDEPLDEDNSRIISLLQHLFAKDDGGVPSIDPAAGAGLPLIAAAGQRGDADLIQVRIEYDECVADCSKTAVQSVPIEVVDLGPMKRKRGRPRKCKNVFCENDGEEDEGMAMETNWNEDSIRMEDSMKVV</sequence>
<protein>
    <submittedName>
        <fullName evidence="2">Uncharacterized protein</fullName>
    </submittedName>
</protein>
<comment type="caution">
    <text evidence="2">The sequence shown here is derived from an EMBL/GenBank/DDBJ whole genome shotgun (WGS) entry which is preliminary data.</text>
</comment>
<feature type="compositionally biased region" description="Low complexity" evidence="1">
    <location>
        <begin position="1"/>
        <end position="19"/>
    </location>
</feature>